<gene>
    <name evidence="1" type="ORF">A6D6_03866</name>
</gene>
<dbReference type="InterPro" id="IPR036249">
    <property type="entry name" value="Thioredoxin-like_sf"/>
</dbReference>
<keyword evidence="2" id="KW-1185">Reference proteome</keyword>
<protein>
    <recommendedName>
        <fullName evidence="3">Cytochrome oxidase Cu insertion factor, SCO1/SenC/PrrC family</fullName>
    </recommendedName>
</protein>
<dbReference type="Proteomes" id="UP000771797">
    <property type="component" value="Unassembled WGS sequence"/>
</dbReference>
<dbReference type="SUPFAM" id="SSF52833">
    <property type="entry name" value="Thioredoxin-like"/>
    <property type="match status" value="1"/>
</dbReference>
<dbReference type="EMBL" id="AQPF01000058">
    <property type="protein sequence ID" value="KAF0802957.1"/>
    <property type="molecule type" value="Genomic_DNA"/>
</dbReference>
<proteinExistence type="predicted"/>
<accession>A0ABQ6Y350</accession>
<evidence type="ECO:0000313" key="1">
    <source>
        <dbReference type="EMBL" id="KAF0802957.1"/>
    </source>
</evidence>
<dbReference type="RefSeq" id="WP_159661638.1">
    <property type="nucleotide sequence ID" value="NZ_AQPF01000058.1"/>
</dbReference>
<comment type="caution">
    <text evidence="1">The sequence shown here is derived from an EMBL/GenBank/DDBJ whole genome shotgun (WGS) entry which is preliminary data.</text>
</comment>
<evidence type="ECO:0000313" key="2">
    <source>
        <dbReference type="Proteomes" id="UP000771797"/>
    </source>
</evidence>
<sequence length="204" mass="23098">MSPRSKNRLTLLAILSPFVLFFLAGRYLVDPWELPRQNKGQLLIPHIPVSDLGLMESTDDPYRADDMSGHWTMMYIAGDGCDSRCKNGLYYQMRQVRLALTEDAQRVHRVVVLTRQPDADFRAFLDDNVAGMEEVRGDLKTLKATLEAAYGESQSSPEGDIYLVSPDGQIFMRYPTHEDMDATLEEAENIRLDLKRTLKGSLIG</sequence>
<name>A0ABQ6Y350_9GAMM</name>
<evidence type="ECO:0008006" key="3">
    <source>
        <dbReference type="Google" id="ProtNLM"/>
    </source>
</evidence>
<dbReference type="Gene3D" id="3.40.30.10">
    <property type="entry name" value="Glutaredoxin"/>
    <property type="match status" value="1"/>
</dbReference>
<organism evidence="1 2">
    <name type="scientific">Alcanivorax xiamenensis</name>
    <dbReference type="NCBI Taxonomy" id="1177156"/>
    <lineage>
        <taxon>Bacteria</taxon>
        <taxon>Pseudomonadati</taxon>
        <taxon>Pseudomonadota</taxon>
        <taxon>Gammaproteobacteria</taxon>
        <taxon>Oceanospirillales</taxon>
        <taxon>Alcanivoracaceae</taxon>
        <taxon>Alcanivorax</taxon>
    </lineage>
</organism>
<reference evidence="1 2" key="1">
    <citation type="submission" date="2012-09" db="EMBL/GenBank/DDBJ databases">
        <title>Genome Sequence of alkane-degrading Bacterium Alcanivorax sp. 6-D-6.</title>
        <authorList>
            <person name="Lai Q."/>
            <person name="Shao Z."/>
        </authorList>
    </citation>
    <scope>NUCLEOTIDE SEQUENCE [LARGE SCALE GENOMIC DNA]</scope>
    <source>
        <strain evidence="1 2">6-D-6</strain>
    </source>
</reference>